<dbReference type="CDD" id="cd11579">
    <property type="entry name" value="Glyco_tran_WbsX"/>
    <property type="match status" value="1"/>
</dbReference>
<evidence type="ECO:0008006" key="3">
    <source>
        <dbReference type="Google" id="ProtNLM"/>
    </source>
</evidence>
<dbReference type="PANTHER" id="PTHR41244:SF1">
    <property type="entry name" value="GLYCOSYLTRANSFERASE"/>
    <property type="match status" value="1"/>
</dbReference>
<accession>A0A6N7UZ34</accession>
<evidence type="ECO:0000313" key="1">
    <source>
        <dbReference type="EMBL" id="MSS55335.1"/>
    </source>
</evidence>
<comment type="caution">
    <text evidence="1">The sequence shown here is derived from an EMBL/GenBank/DDBJ whole genome shotgun (WGS) entry which is preliminary data.</text>
</comment>
<gene>
    <name evidence="1" type="ORF">FYJ55_00025</name>
</gene>
<name>A0A6N7UZ34_9FIRM</name>
<dbReference type="InterPro" id="IPR032719">
    <property type="entry name" value="WbsX"/>
</dbReference>
<protein>
    <recommendedName>
        <fullName evidence="3">Glycosyl transferase</fullName>
    </recommendedName>
</protein>
<dbReference type="EMBL" id="VUMR01000001">
    <property type="protein sequence ID" value="MSS55335.1"/>
    <property type="molecule type" value="Genomic_DNA"/>
</dbReference>
<dbReference type="Proteomes" id="UP000434241">
    <property type="component" value="Unassembled WGS sequence"/>
</dbReference>
<dbReference type="Pfam" id="PF14307">
    <property type="entry name" value="Glyco_tran_WbsX"/>
    <property type="match status" value="1"/>
</dbReference>
<proteinExistence type="predicted"/>
<dbReference type="RefSeq" id="WP_154555091.1">
    <property type="nucleotide sequence ID" value="NZ_VUMR01000001.1"/>
</dbReference>
<dbReference type="GeneID" id="93157688"/>
<dbReference type="PANTHER" id="PTHR41244">
    <property type="entry name" value="RHAMNAN SYNTHESIS F"/>
    <property type="match status" value="1"/>
</dbReference>
<organism evidence="1 2">
    <name type="scientific">Holdemanella porci</name>
    <dbReference type="NCBI Taxonomy" id="2652276"/>
    <lineage>
        <taxon>Bacteria</taxon>
        <taxon>Bacillati</taxon>
        <taxon>Bacillota</taxon>
        <taxon>Erysipelotrichia</taxon>
        <taxon>Erysipelotrichales</taxon>
        <taxon>Erysipelotrichaceae</taxon>
        <taxon>Holdemanella</taxon>
    </lineage>
</organism>
<evidence type="ECO:0000313" key="2">
    <source>
        <dbReference type="Proteomes" id="UP000434241"/>
    </source>
</evidence>
<reference evidence="1 2" key="1">
    <citation type="submission" date="2019-08" db="EMBL/GenBank/DDBJ databases">
        <title>In-depth cultivation of the pig gut microbiome towards novel bacterial diversity and tailored functional studies.</title>
        <authorList>
            <person name="Wylensek D."/>
            <person name="Hitch T.C.A."/>
            <person name="Clavel T."/>
        </authorList>
    </citation>
    <scope>NUCLEOTIDE SEQUENCE [LARGE SCALE GENOMIC DNA]</scope>
    <source>
        <strain evidence="1 2">LKV-472-APC-3</strain>
    </source>
</reference>
<keyword evidence="2" id="KW-1185">Reference proteome</keyword>
<dbReference type="Gene3D" id="3.20.20.80">
    <property type="entry name" value="Glycosidases"/>
    <property type="match status" value="1"/>
</dbReference>
<sequence length="373" mass="44641">MFKTKIIANYLPQFHEIPENNRFWGKGYTDWVAVKKSTPLFENHLQPRIPKNKNYYSLDDKDVIKWQAELAKNNGIYGFGIYHYWFSSDMQLLQKPAEILLDSKEIDINFMFIWDNGSWKRTWSNVKRGNDWAPEFDNRKELEVNGNSNTDNGMLAELKYGNEEDWKKHFDYLCKFFNDKRYIKKNNCPMFGFFQPDNDYETVKKMCEYWNSLAKENGFNGMCFVSKCNYKNANLDYSFKYEPLSVNTNKELMISRIQNIKNRYFPKLRIYDYDKIWKKIISDAKNCKNKKQFYGGFVGFDDTPRRGKKAKIILGQTPKKFEKYLRELLEVSDQMNKEYIFLTAWNEWGEGAYLEPDEHDDDSYLKAIKRVTE</sequence>
<dbReference type="AlphaFoldDB" id="A0A6N7UZ34"/>